<feature type="signal peptide" evidence="1">
    <location>
        <begin position="1"/>
        <end position="26"/>
    </location>
</feature>
<dbReference type="EMBL" id="FNFD01000020">
    <property type="protein sequence ID" value="SDL41322.1"/>
    <property type="molecule type" value="Genomic_DNA"/>
</dbReference>
<dbReference type="Pfam" id="PF19657">
    <property type="entry name" value="DUF6160"/>
    <property type="match status" value="1"/>
</dbReference>
<dbReference type="Proteomes" id="UP000198706">
    <property type="component" value="Unassembled WGS sequence"/>
</dbReference>
<protein>
    <recommendedName>
        <fullName evidence="2">DUF6160 domain-containing protein</fullName>
    </recommendedName>
</protein>
<accession>A0A1G9JVF1</accession>
<name>A0A1G9JVF1_9PSED</name>
<dbReference type="RefSeq" id="WP_084335570.1">
    <property type="nucleotide sequence ID" value="NZ_CBKZNZ010000081.1"/>
</dbReference>
<keyword evidence="4" id="KW-1185">Reference proteome</keyword>
<feature type="chain" id="PRO_5011449984" description="DUF6160 domain-containing protein" evidence="1">
    <location>
        <begin position="27"/>
        <end position="367"/>
    </location>
</feature>
<dbReference type="STRING" id="137658.SAMN05216186_12055"/>
<keyword evidence="1" id="KW-0732">Signal</keyword>
<proteinExistence type="predicted"/>
<feature type="domain" description="DUF6160" evidence="2">
    <location>
        <begin position="15"/>
        <end position="80"/>
    </location>
</feature>
<evidence type="ECO:0000259" key="2">
    <source>
        <dbReference type="Pfam" id="PF19657"/>
    </source>
</evidence>
<evidence type="ECO:0000313" key="4">
    <source>
        <dbReference type="Proteomes" id="UP000198706"/>
    </source>
</evidence>
<evidence type="ECO:0000313" key="3">
    <source>
        <dbReference type="EMBL" id="SDL41322.1"/>
    </source>
</evidence>
<evidence type="ECO:0000256" key="1">
    <source>
        <dbReference type="SAM" id="SignalP"/>
    </source>
</evidence>
<gene>
    <name evidence="3" type="ORF">SAMN05216186_12055</name>
</gene>
<dbReference type="InterPro" id="IPR046158">
    <property type="entry name" value="DUF6160"/>
</dbReference>
<dbReference type="AlphaFoldDB" id="A0A1G9JVF1"/>
<sequence>MRPIRPFAQRALALFCGCLISCFAQAELRPMADSELAEVTGQAMITLDGLTYGGFEYTRVNIGADIDLLTNIDELRLGNYSRSGANTVSNQPADIWIDNFALGRIDNANSSDATIAPFQIRDPYVEFAFKVNAQGVREVAGIRLGFGRARGDLSGDIRSLTGVMQGLVTGSASTAREYYMQQNGLNSLTCAFDFNCLALSLAGDTEIYSEVQLVKSGTGETTINGQPINRATDIGVAKGDSFQTDNALLKGILPLIAANNGDCKASGLPACFALLNYKSIFIGDRTQTDLNLGGAQGIFFSLQNQNVPWQDLAAANARFVETQSGAFANFAKTGEGANAMYPFIVSLYEALNGTARVPTCMGQGKGC</sequence>
<reference evidence="3 4" key="1">
    <citation type="submission" date="2016-10" db="EMBL/GenBank/DDBJ databases">
        <authorList>
            <person name="de Groot N.N."/>
        </authorList>
    </citation>
    <scope>NUCLEOTIDE SEQUENCE [LARGE SCALE GENOMIC DNA]</scope>
    <source>
        <strain evidence="3 4">JCM 21544</strain>
    </source>
</reference>
<organism evidence="3 4">
    <name type="scientific">Pseudomonas indica</name>
    <dbReference type="NCBI Taxonomy" id="137658"/>
    <lineage>
        <taxon>Bacteria</taxon>
        <taxon>Pseudomonadati</taxon>
        <taxon>Pseudomonadota</taxon>
        <taxon>Gammaproteobacteria</taxon>
        <taxon>Pseudomonadales</taxon>
        <taxon>Pseudomonadaceae</taxon>
        <taxon>Pseudomonas</taxon>
    </lineage>
</organism>